<dbReference type="EMBL" id="JACLAX010000020">
    <property type="protein sequence ID" value="MBC2670471.1"/>
    <property type="molecule type" value="Genomic_DNA"/>
</dbReference>
<dbReference type="SUPFAM" id="SSF47384">
    <property type="entry name" value="Homodimeric domain of signal transducing histidine kinase"/>
    <property type="match status" value="1"/>
</dbReference>
<evidence type="ECO:0000256" key="7">
    <source>
        <dbReference type="ARBA" id="ARBA00022741"/>
    </source>
</evidence>
<dbReference type="Pfam" id="PF02518">
    <property type="entry name" value="HATPase_c"/>
    <property type="match status" value="1"/>
</dbReference>
<keyword evidence="10" id="KW-0902">Two-component regulatory system</keyword>
<organism evidence="17 18">
    <name type="scientific">Novosphingobium piscinae</name>
    <dbReference type="NCBI Taxonomy" id="1507448"/>
    <lineage>
        <taxon>Bacteria</taxon>
        <taxon>Pseudomonadati</taxon>
        <taxon>Pseudomonadota</taxon>
        <taxon>Alphaproteobacteria</taxon>
        <taxon>Sphingomonadales</taxon>
        <taxon>Sphingomonadaceae</taxon>
        <taxon>Novosphingobium</taxon>
    </lineage>
</organism>
<dbReference type="Gene3D" id="2.30.30.40">
    <property type="entry name" value="SH3 Domains"/>
    <property type="match status" value="1"/>
</dbReference>
<dbReference type="PANTHER" id="PTHR43395">
    <property type="entry name" value="SENSOR HISTIDINE KINASE CHEA"/>
    <property type="match status" value="1"/>
</dbReference>
<feature type="region of interest" description="Disordered" evidence="13">
    <location>
        <begin position="126"/>
        <end position="152"/>
    </location>
</feature>
<sequence>MNPEEIQGIFFAECDESLQAAEAGLAACQAGTHDGETINAIFRAVHSIKGGAGAFGFEALQGYTHVFETLLSDVRDGTVTLTAPLVDLLLRALDTLSDHVAAARGEGDTPDDTRLLAELEAAQARNAGNPAPAAAAAPVPAPAPAPAASAPVTMGDDDNGVAVDLDSLLDSLSDDLAPAPAQATAPAPAETAPREWLVHVRPHAGAMTNGGEPVLLLRELARLGGRCVQVDCGEIPPLDLLDWRTGYLGWTFAMPGTVDEAEVRDVFDFVGDDCGVTIGQDQPMPRVQHPAPPAPAVPAATSTAAAIPAGPANDGPGQPAGEPAQAASNAPAPPAPPVAGQSIRIDLVKLDRLIDTVGELVIAQAMLAQRLSNENVTAIEELGMLETLTRDIQESAMAIRAQPIGSVFSRVPRILRELAATTGKHVRLEVSGESTELDKTVIEKLGEPLTHLIRNAVDHGIETAEERVAAGKPAEGTVSLSAEHRSGRIHIRIADDGKGIDQQRVLAKAIEKGIVAPDAQLSREEIDHLIFAPGFSTAQQVSNISGRGVGMDVVRQAVKDLGGRITIESEQGKGTAFILTLPLTLAISEGMIINVGDQSLVVPLANVVESLRPGAGEVKGLGVGRAMLNVRGKFLPILPLHHLVGASGEPASPENGVLIVVETEAAGQAALLVDGISDQRQFVIKSLETHYRSMEGVAGATILGDGCVALILDVDSLVANAATTLLRQTLRDAA</sequence>
<keyword evidence="4" id="KW-0145">Chemotaxis</keyword>
<feature type="modified residue" description="Phosphohistidine" evidence="12">
    <location>
        <position position="46"/>
    </location>
</feature>
<evidence type="ECO:0000256" key="11">
    <source>
        <dbReference type="ARBA" id="ARBA00035100"/>
    </source>
</evidence>
<dbReference type="CDD" id="cd00731">
    <property type="entry name" value="CheA_reg"/>
    <property type="match status" value="1"/>
</dbReference>
<dbReference type="PRINTS" id="PR00344">
    <property type="entry name" value="BCTRLSENSOR"/>
</dbReference>
<dbReference type="SUPFAM" id="SSF55874">
    <property type="entry name" value="ATPase domain of HSP90 chaperone/DNA topoisomerase II/histidine kinase"/>
    <property type="match status" value="1"/>
</dbReference>
<protein>
    <recommendedName>
        <fullName evidence="3">Chemotaxis protein CheA</fullName>
        <ecNumber evidence="2">2.7.13.3</ecNumber>
    </recommendedName>
</protein>
<dbReference type="SMART" id="SM00260">
    <property type="entry name" value="CheW"/>
    <property type="match status" value="1"/>
</dbReference>
<reference evidence="17 18" key="1">
    <citation type="submission" date="2020-08" db="EMBL/GenBank/DDBJ databases">
        <title>The genome sequence of type strain Novosphingobium piscinae KCTC 42194.</title>
        <authorList>
            <person name="Liu Y."/>
        </authorList>
    </citation>
    <scope>NUCLEOTIDE SEQUENCE [LARGE SCALE GENOMIC DNA]</scope>
    <source>
        <strain evidence="17 18">KCTC 42194</strain>
    </source>
</reference>
<dbReference type="InterPro" id="IPR037006">
    <property type="entry name" value="CheA-like_homodim_sf"/>
</dbReference>
<dbReference type="PANTHER" id="PTHR43395:SF10">
    <property type="entry name" value="CHEMOTAXIS PROTEIN CHEA"/>
    <property type="match status" value="1"/>
</dbReference>
<evidence type="ECO:0000256" key="5">
    <source>
        <dbReference type="ARBA" id="ARBA00022553"/>
    </source>
</evidence>
<evidence type="ECO:0000259" key="15">
    <source>
        <dbReference type="PROSITE" id="PS50851"/>
    </source>
</evidence>
<dbReference type="PROSITE" id="PS50109">
    <property type="entry name" value="HIS_KIN"/>
    <property type="match status" value="1"/>
</dbReference>
<feature type="region of interest" description="Disordered" evidence="13">
    <location>
        <begin position="281"/>
        <end position="338"/>
    </location>
</feature>
<dbReference type="InterPro" id="IPR002545">
    <property type="entry name" value="CheW-lke_dom"/>
</dbReference>
<dbReference type="AlphaFoldDB" id="A0A7X1G0T3"/>
<dbReference type="EC" id="2.7.13.3" evidence="2"/>
<evidence type="ECO:0000256" key="8">
    <source>
        <dbReference type="ARBA" id="ARBA00022777"/>
    </source>
</evidence>
<dbReference type="SMART" id="SM00073">
    <property type="entry name" value="HPT"/>
    <property type="match status" value="1"/>
</dbReference>
<keyword evidence="6" id="KW-0808">Transferase</keyword>
<dbReference type="Proteomes" id="UP000551327">
    <property type="component" value="Unassembled WGS sequence"/>
</dbReference>
<keyword evidence="5 12" id="KW-0597">Phosphoprotein</keyword>
<feature type="compositionally biased region" description="Low complexity" evidence="13">
    <location>
        <begin position="126"/>
        <end position="138"/>
    </location>
</feature>
<gene>
    <name evidence="17" type="ORF">H7F53_15070</name>
</gene>
<dbReference type="GO" id="GO:0006935">
    <property type="term" value="P:chemotaxis"/>
    <property type="evidence" value="ECO:0007669"/>
    <property type="project" value="UniProtKB-KW"/>
</dbReference>
<dbReference type="Gene3D" id="1.20.120.160">
    <property type="entry name" value="HPT domain"/>
    <property type="match status" value="1"/>
</dbReference>
<name>A0A7X1G0T3_9SPHN</name>
<evidence type="ECO:0000259" key="14">
    <source>
        <dbReference type="PROSITE" id="PS50109"/>
    </source>
</evidence>
<keyword evidence="18" id="KW-1185">Reference proteome</keyword>
<dbReference type="GO" id="GO:0005524">
    <property type="term" value="F:ATP binding"/>
    <property type="evidence" value="ECO:0007669"/>
    <property type="project" value="UniProtKB-KW"/>
</dbReference>
<dbReference type="SUPFAM" id="SSF50341">
    <property type="entry name" value="CheW-like"/>
    <property type="match status" value="1"/>
</dbReference>
<keyword evidence="7" id="KW-0547">Nucleotide-binding</keyword>
<evidence type="ECO:0000259" key="16">
    <source>
        <dbReference type="PROSITE" id="PS50894"/>
    </source>
</evidence>
<evidence type="ECO:0000256" key="13">
    <source>
        <dbReference type="SAM" id="MobiDB-lite"/>
    </source>
</evidence>
<dbReference type="PROSITE" id="PS50894">
    <property type="entry name" value="HPT"/>
    <property type="match status" value="1"/>
</dbReference>
<dbReference type="Pfam" id="PF01584">
    <property type="entry name" value="CheW"/>
    <property type="match status" value="1"/>
</dbReference>
<dbReference type="InterPro" id="IPR004105">
    <property type="entry name" value="CheA-like_dim"/>
</dbReference>
<evidence type="ECO:0000256" key="6">
    <source>
        <dbReference type="ARBA" id="ARBA00022679"/>
    </source>
</evidence>
<keyword evidence="8" id="KW-0418">Kinase</keyword>
<evidence type="ECO:0000256" key="12">
    <source>
        <dbReference type="PROSITE-ProRule" id="PRU00110"/>
    </source>
</evidence>
<dbReference type="InterPro" id="IPR005467">
    <property type="entry name" value="His_kinase_dom"/>
</dbReference>
<evidence type="ECO:0000256" key="2">
    <source>
        <dbReference type="ARBA" id="ARBA00012438"/>
    </source>
</evidence>
<dbReference type="GO" id="GO:0005737">
    <property type="term" value="C:cytoplasm"/>
    <property type="evidence" value="ECO:0007669"/>
    <property type="project" value="InterPro"/>
</dbReference>
<evidence type="ECO:0000256" key="9">
    <source>
        <dbReference type="ARBA" id="ARBA00022840"/>
    </source>
</evidence>
<dbReference type="PROSITE" id="PS50851">
    <property type="entry name" value="CHEW"/>
    <property type="match status" value="1"/>
</dbReference>
<dbReference type="Gene3D" id="1.10.287.560">
    <property type="entry name" value="Histidine kinase CheA-like, homodimeric domain"/>
    <property type="match status" value="1"/>
</dbReference>
<dbReference type="GO" id="GO:0000155">
    <property type="term" value="F:phosphorelay sensor kinase activity"/>
    <property type="evidence" value="ECO:0007669"/>
    <property type="project" value="InterPro"/>
</dbReference>
<evidence type="ECO:0000313" key="18">
    <source>
        <dbReference type="Proteomes" id="UP000551327"/>
    </source>
</evidence>
<dbReference type="SMART" id="SM01231">
    <property type="entry name" value="H-kinase_dim"/>
    <property type="match status" value="1"/>
</dbReference>
<evidence type="ECO:0000256" key="3">
    <source>
        <dbReference type="ARBA" id="ARBA00021495"/>
    </source>
</evidence>
<feature type="domain" description="Histidine kinase" evidence="14">
    <location>
        <begin position="380"/>
        <end position="585"/>
    </location>
</feature>
<dbReference type="CDD" id="cd16916">
    <property type="entry name" value="HATPase_CheA-like"/>
    <property type="match status" value="1"/>
</dbReference>
<comment type="function">
    <text evidence="11">Involved in the transmission of sensory signals from the chemoreceptors to the flagellar motors. CheA is autophosphorylated; it can transfer its phosphate group to either CheB or CheY.</text>
</comment>
<dbReference type="InterPro" id="IPR036641">
    <property type="entry name" value="HPT_dom_sf"/>
</dbReference>
<dbReference type="Pfam" id="PF01627">
    <property type="entry name" value="Hpt"/>
    <property type="match status" value="1"/>
</dbReference>
<dbReference type="SMART" id="SM00387">
    <property type="entry name" value="HATPase_c"/>
    <property type="match status" value="1"/>
</dbReference>
<dbReference type="SUPFAM" id="SSF47226">
    <property type="entry name" value="Histidine-containing phosphotransfer domain, HPT domain"/>
    <property type="match status" value="1"/>
</dbReference>
<dbReference type="InterPro" id="IPR051315">
    <property type="entry name" value="Bact_Chemotaxis_CheA"/>
</dbReference>
<dbReference type="FunFam" id="3.30.565.10:FF:000016">
    <property type="entry name" value="Chemotaxis protein CheA, putative"/>
    <property type="match status" value="1"/>
</dbReference>
<dbReference type="InterPro" id="IPR036097">
    <property type="entry name" value="HisK_dim/P_sf"/>
</dbReference>
<keyword evidence="9" id="KW-0067">ATP-binding</keyword>
<evidence type="ECO:0000256" key="10">
    <source>
        <dbReference type="ARBA" id="ARBA00023012"/>
    </source>
</evidence>
<proteinExistence type="predicted"/>
<dbReference type="InterPro" id="IPR008207">
    <property type="entry name" value="Sig_transdc_His_kin_Hpt_dom"/>
</dbReference>
<evidence type="ECO:0000256" key="1">
    <source>
        <dbReference type="ARBA" id="ARBA00000085"/>
    </source>
</evidence>
<dbReference type="RefSeq" id="WP_185680332.1">
    <property type="nucleotide sequence ID" value="NZ_JACLAX010000020.1"/>
</dbReference>
<dbReference type="Gene3D" id="3.30.565.10">
    <property type="entry name" value="Histidine kinase-like ATPase, C-terminal domain"/>
    <property type="match status" value="1"/>
</dbReference>
<comment type="catalytic activity">
    <reaction evidence="1">
        <text>ATP + protein L-histidine = ADP + protein N-phospho-L-histidine.</text>
        <dbReference type="EC" id="2.7.13.3"/>
    </reaction>
</comment>
<dbReference type="CDD" id="cd00088">
    <property type="entry name" value="HPT"/>
    <property type="match status" value="1"/>
</dbReference>
<dbReference type="InterPro" id="IPR036890">
    <property type="entry name" value="HATPase_C_sf"/>
</dbReference>
<dbReference type="Pfam" id="PF02895">
    <property type="entry name" value="H-kinase_dim"/>
    <property type="match status" value="1"/>
</dbReference>
<accession>A0A7X1G0T3</accession>
<comment type="caution">
    <text evidence="17">The sequence shown here is derived from an EMBL/GenBank/DDBJ whole genome shotgun (WGS) entry which is preliminary data.</text>
</comment>
<dbReference type="InterPro" id="IPR003594">
    <property type="entry name" value="HATPase_dom"/>
</dbReference>
<feature type="domain" description="HPt" evidence="16">
    <location>
        <begin position="1"/>
        <end position="103"/>
    </location>
</feature>
<evidence type="ECO:0000313" key="17">
    <source>
        <dbReference type="EMBL" id="MBC2670471.1"/>
    </source>
</evidence>
<feature type="compositionally biased region" description="Low complexity" evidence="13">
    <location>
        <begin position="297"/>
        <end position="330"/>
    </location>
</feature>
<dbReference type="InterPro" id="IPR036061">
    <property type="entry name" value="CheW-like_dom_sf"/>
</dbReference>
<evidence type="ECO:0000256" key="4">
    <source>
        <dbReference type="ARBA" id="ARBA00022500"/>
    </source>
</evidence>
<dbReference type="InterPro" id="IPR004358">
    <property type="entry name" value="Sig_transdc_His_kin-like_C"/>
</dbReference>
<feature type="domain" description="CheW-like" evidence="15">
    <location>
        <begin position="587"/>
        <end position="723"/>
    </location>
</feature>